<sequence>MSKHKTNIVYLIIGIVIFMLLGTLFTHNAISYYINNNLSDDFQKLPKGDFLSESKSPDNKYTVKAYVCNGGGSTVSFSVRCEVIINDASNNKPKNIYWDYRIDKAAIVWESNNTVIINGHKITLPNGRYDWRKN</sequence>
<organism evidence="1 2">
    <name type="scientific">Inconstantimicrobium mannanitabidum</name>
    <dbReference type="NCBI Taxonomy" id="1604901"/>
    <lineage>
        <taxon>Bacteria</taxon>
        <taxon>Bacillati</taxon>
        <taxon>Bacillota</taxon>
        <taxon>Clostridia</taxon>
        <taxon>Eubacteriales</taxon>
        <taxon>Clostridiaceae</taxon>
        <taxon>Inconstantimicrobium</taxon>
    </lineage>
</organism>
<name>A0ACB5RGY6_9CLOT</name>
<keyword evidence="2" id="KW-1185">Reference proteome</keyword>
<dbReference type="EMBL" id="BROD01000001">
    <property type="protein sequence ID" value="GKX68342.1"/>
    <property type="molecule type" value="Genomic_DNA"/>
</dbReference>
<proteinExistence type="predicted"/>
<accession>A0ACB5RGY6</accession>
<evidence type="ECO:0000313" key="2">
    <source>
        <dbReference type="Proteomes" id="UP001058074"/>
    </source>
</evidence>
<dbReference type="Proteomes" id="UP001058074">
    <property type="component" value="Unassembled WGS sequence"/>
</dbReference>
<gene>
    <name evidence="1" type="ORF">rsdtw13_36000</name>
</gene>
<reference evidence="1" key="1">
    <citation type="journal article" date="2025" name="Int. J. Syst. Evol. Microbiol.">
        <title>Inconstantimicrobium mannanitabidum sp. nov., a novel member of the family Clostridiaceae isolated from anoxic soil under the treatment of reductive soil disinfestation.</title>
        <authorList>
            <person name="Ueki A."/>
            <person name="Tonouchi A."/>
            <person name="Honma S."/>
            <person name="Kaku N."/>
            <person name="Ueki K."/>
        </authorList>
    </citation>
    <scope>NUCLEOTIDE SEQUENCE</scope>
    <source>
        <strain evidence="1">TW13</strain>
    </source>
</reference>
<comment type="caution">
    <text evidence="1">The sequence shown here is derived from an EMBL/GenBank/DDBJ whole genome shotgun (WGS) entry which is preliminary data.</text>
</comment>
<protein>
    <submittedName>
        <fullName evidence="1">Uncharacterized protein</fullName>
    </submittedName>
</protein>
<evidence type="ECO:0000313" key="1">
    <source>
        <dbReference type="EMBL" id="GKX68342.1"/>
    </source>
</evidence>